<dbReference type="EMBL" id="JAPFCC010000001">
    <property type="protein sequence ID" value="MCW7552695.1"/>
    <property type="molecule type" value="Genomic_DNA"/>
</dbReference>
<dbReference type="InterPro" id="IPR009838">
    <property type="entry name" value="T4SS_TraL"/>
</dbReference>
<organism evidence="2 3">
    <name type="scientific">Endozoicomonas gorgoniicola</name>
    <dbReference type="NCBI Taxonomy" id="1234144"/>
    <lineage>
        <taxon>Bacteria</taxon>
        <taxon>Pseudomonadati</taxon>
        <taxon>Pseudomonadota</taxon>
        <taxon>Gammaproteobacteria</taxon>
        <taxon>Oceanospirillales</taxon>
        <taxon>Endozoicomonadaceae</taxon>
        <taxon>Endozoicomonas</taxon>
    </lineage>
</organism>
<dbReference type="NCBIfam" id="TIGR02762">
    <property type="entry name" value="TraL_TIGR"/>
    <property type="match status" value="1"/>
</dbReference>
<accession>A0ABT3MTJ4</accession>
<keyword evidence="1" id="KW-1133">Transmembrane helix</keyword>
<name>A0ABT3MTJ4_9GAMM</name>
<sequence>MEIPCTINDPIQFLFWSLDEIYPVAVGLIWGIWFDHLLFGILLGIMAIRLYRRFRDRHPDGHLSHRMYWLGFCFSRSKTLPNPYIRTFYPCRK</sequence>
<evidence type="ECO:0000313" key="2">
    <source>
        <dbReference type="EMBL" id="MCW7552695.1"/>
    </source>
</evidence>
<comment type="caution">
    <text evidence="2">The sequence shown here is derived from an EMBL/GenBank/DDBJ whole genome shotgun (WGS) entry which is preliminary data.</text>
</comment>
<dbReference type="Pfam" id="PF07178">
    <property type="entry name" value="TraL"/>
    <property type="match status" value="1"/>
</dbReference>
<gene>
    <name evidence="2" type="primary">traL</name>
    <name evidence="2" type="ORF">NX722_08560</name>
</gene>
<keyword evidence="3" id="KW-1185">Reference proteome</keyword>
<reference evidence="2 3" key="1">
    <citation type="submission" date="2022-10" db="EMBL/GenBank/DDBJ databases">
        <title>High-quality genome sequences of two octocoral-associated bacteria, Endozoicomonas euniceicola EF212 and Endozoicomonas gorgoniicola PS125.</title>
        <authorList>
            <person name="Chiou Y.-J."/>
            <person name="Chen Y.-H."/>
        </authorList>
    </citation>
    <scope>NUCLEOTIDE SEQUENCE [LARGE SCALE GENOMIC DNA]</scope>
    <source>
        <strain evidence="2 3">PS125</strain>
    </source>
</reference>
<dbReference type="Proteomes" id="UP001209854">
    <property type="component" value="Unassembled WGS sequence"/>
</dbReference>
<dbReference type="RefSeq" id="WP_262567624.1">
    <property type="nucleotide sequence ID" value="NZ_JAPFCC010000001.1"/>
</dbReference>
<evidence type="ECO:0000256" key="1">
    <source>
        <dbReference type="SAM" id="Phobius"/>
    </source>
</evidence>
<feature type="transmembrane region" description="Helical" evidence="1">
    <location>
        <begin position="21"/>
        <end position="48"/>
    </location>
</feature>
<protein>
    <submittedName>
        <fullName evidence="2">Type IV conjugative transfer system protein TraL</fullName>
    </submittedName>
</protein>
<evidence type="ECO:0000313" key="3">
    <source>
        <dbReference type="Proteomes" id="UP001209854"/>
    </source>
</evidence>
<keyword evidence="1" id="KW-0812">Transmembrane</keyword>
<proteinExistence type="predicted"/>
<keyword evidence="1" id="KW-0472">Membrane</keyword>